<dbReference type="CDD" id="cd00488">
    <property type="entry name" value="PCD_DCoH"/>
    <property type="match status" value="1"/>
</dbReference>
<dbReference type="InterPro" id="IPR001533">
    <property type="entry name" value="Pterin_deHydtase"/>
</dbReference>
<evidence type="ECO:0000313" key="5">
    <source>
        <dbReference type="EMBL" id="KGM33476.1"/>
    </source>
</evidence>
<keyword evidence="4" id="KW-0456">Lyase</keyword>
<dbReference type="PANTHER" id="PTHR12599:SF0">
    <property type="entry name" value="PTERIN-4-ALPHA-CARBINOLAMINE DEHYDRATASE"/>
    <property type="match status" value="1"/>
</dbReference>
<evidence type="ECO:0000256" key="4">
    <source>
        <dbReference type="ARBA" id="ARBA00023239"/>
    </source>
</evidence>
<protein>
    <recommendedName>
        <fullName evidence="3">4a-hydroxytetrahydrobiopterin dehydratase</fullName>
        <ecNumber evidence="3">4.2.1.96</ecNumber>
    </recommendedName>
</protein>
<dbReference type="AlphaFoldDB" id="A0A0A0D440"/>
<accession>A0A0A0D440</accession>
<comment type="similarity">
    <text evidence="2">Belongs to the pterin-4-alpha-carbinolamine dehydratase family.</text>
</comment>
<dbReference type="PANTHER" id="PTHR12599">
    <property type="entry name" value="PTERIN-4-ALPHA-CARBINOLAMINE DEHYDRATASE"/>
    <property type="match status" value="1"/>
</dbReference>
<dbReference type="SUPFAM" id="SSF55248">
    <property type="entry name" value="PCD-like"/>
    <property type="match status" value="1"/>
</dbReference>
<comment type="caution">
    <text evidence="5">The sequence shown here is derived from an EMBL/GenBank/DDBJ whole genome shotgun (WGS) entry which is preliminary data.</text>
</comment>
<organism evidence="5 6">
    <name type="scientific">Inquilinus limosus MP06</name>
    <dbReference type="NCBI Taxonomy" id="1398085"/>
    <lineage>
        <taxon>Bacteria</taxon>
        <taxon>Pseudomonadati</taxon>
        <taxon>Pseudomonadota</taxon>
        <taxon>Alphaproteobacteria</taxon>
        <taxon>Rhodospirillales</taxon>
        <taxon>Rhodospirillaceae</taxon>
        <taxon>Inquilinus</taxon>
    </lineage>
</organism>
<dbReference type="Gene3D" id="3.30.1360.20">
    <property type="entry name" value="Transcriptional coactivator/pterin dehydratase"/>
    <property type="match status" value="1"/>
</dbReference>
<dbReference type="Pfam" id="PF01329">
    <property type="entry name" value="Pterin_4a"/>
    <property type="match status" value="1"/>
</dbReference>
<sequence>MAAKPHAIPPAEVEARLARDLPRWRYQDGRLYRRYETHGWKGTMLAIGAIGHLAEAAWHHPEIAASWGWVEVRLNTHDAGGDITDRDFALAHKIEEVVAWQPARDGAGLDGTPSDPRFAYIKYD</sequence>
<evidence type="ECO:0000256" key="1">
    <source>
        <dbReference type="ARBA" id="ARBA00001554"/>
    </source>
</evidence>
<dbReference type="EMBL" id="JANX01000179">
    <property type="protein sequence ID" value="KGM33476.1"/>
    <property type="molecule type" value="Genomic_DNA"/>
</dbReference>
<dbReference type="EC" id="4.2.1.96" evidence="3"/>
<dbReference type="OrthoDB" id="9794987at2"/>
<gene>
    <name evidence="5" type="ORF">P409_15565</name>
</gene>
<dbReference type="GO" id="GO:0006729">
    <property type="term" value="P:tetrahydrobiopterin biosynthetic process"/>
    <property type="evidence" value="ECO:0007669"/>
    <property type="project" value="InterPro"/>
</dbReference>
<name>A0A0A0D440_9PROT</name>
<evidence type="ECO:0000313" key="6">
    <source>
        <dbReference type="Proteomes" id="UP000029995"/>
    </source>
</evidence>
<dbReference type="InterPro" id="IPR036428">
    <property type="entry name" value="PCD_sf"/>
</dbReference>
<evidence type="ECO:0000256" key="2">
    <source>
        <dbReference type="ARBA" id="ARBA00006472"/>
    </source>
</evidence>
<proteinExistence type="inferred from homology"/>
<dbReference type="GO" id="GO:0008124">
    <property type="term" value="F:4-alpha-hydroxytetrahydrobiopterin dehydratase activity"/>
    <property type="evidence" value="ECO:0007669"/>
    <property type="project" value="UniProtKB-EC"/>
</dbReference>
<dbReference type="RefSeq" id="WP_034838718.1">
    <property type="nucleotide sequence ID" value="NZ_JANX01000179.1"/>
</dbReference>
<comment type="catalytic activity">
    <reaction evidence="1">
        <text>(4aS,6R)-4a-hydroxy-L-erythro-5,6,7,8-tetrahydrobiopterin = (6R)-L-erythro-6,7-dihydrobiopterin + H2O</text>
        <dbReference type="Rhea" id="RHEA:11920"/>
        <dbReference type="ChEBI" id="CHEBI:15377"/>
        <dbReference type="ChEBI" id="CHEBI:15642"/>
        <dbReference type="ChEBI" id="CHEBI:43120"/>
        <dbReference type="EC" id="4.2.1.96"/>
    </reaction>
</comment>
<reference evidence="5 6" key="1">
    <citation type="submission" date="2014-01" db="EMBL/GenBank/DDBJ databases">
        <title>Genome sequence determination for a cystic fibrosis isolate, Inquilinus limosus.</title>
        <authorList>
            <person name="Pino M."/>
            <person name="Di Conza J."/>
            <person name="Gutkind G."/>
        </authorList>
    </citation>
    <scope>NUCLEOTIDE SEQUENCE [LARGE SCALE GENOMIC DNA]</scope>
    <source>
        <strain evidence="5 6">MP06</strain>
    </source>
</reference>
<evidence type="ECO:0000256" key="3">
    <source>
        <dbReference type="ARBA" id="ARBA00013252"/>
    </source>
</evidence>
<dbReference type="Proteomes" id="UP000029995">
    <property type="component" value="Unassembled WGS sequence"/>
</dbReference>